<name>A0AAE1PV61_9EUCA</name>
<evidence type="ECO:0000313" key="2">
    <source>
        <dbReference type="Proteomes" id="UP001292094"/>
    </source>
</evidence>
<dbReference type="Proteomes" id="UP001292094">
    <property type="component" value="Unassembled WGS sequence"/>
</dbReference>
<gene>
    <name evidence="1" type="ORF">Pmani_014599</name>
</gene>
<dbReference type="AlphaFoldDB" id="A0AAE1PV61"/>
<evidence type="ECO:0000313" key="1">
    <source>
        <dbReference type="EMBL" id="KAK4314110.1"/>
    </source>
</evidence>
<comment type="caution">
    <text evidence="1">The sequence shown here is derived from an EMBL/GenBank/DDBJ whole genome shotgun (WGS) entry which is preliminary data.</text>
</comment>
<accession>A0AAE1PV61</accession>
<proteinExistence type="predicted"/>
<sequence>MLFADDAALTAHTEEALKRLVNSFAQASVSRRLTSWAKMSTALQASLSATILLSIRHFTRDTYMKYAQFVAQRAREHTKDLLVKSRKAVFTYYETNLDRHPEEAGIIDLDFYFRRGITRRVHTSEEEMRNDIMSLYEFCSSTDNNPKHHLCPKSSDSWCFY</sequence>
<organism evidence="1 2">
    <name type="scientific">Petrolisthes manimaculis</name>
    <dbReference type="NCBI Taxonomy" id="1843537"/>
    <lineage>
        <taxon>Eukaryota</taxon>
        <taxon>Metazoa</taxon>
        <taxon>Ecdysozoa</taxon>
        <taxon>Arthropoda</taxon>
        <taxon>Crustacea</taxon>
        <taxon>Multicrustacea</taxon>
        <taxon>Malacostraca</taxon>
        <taxon>Eumalacostraca</taxon>
        <taxon>Eucarida</taxon>
        <taxon>Decapoda</taxon>
        <taxon>Pleocyemata</taxon>
        <taxon>Anomura</taxon>
        <taxon>Galatheoidea</taxon>
        <taxon>Porcellanidae</taxon>
        <taxon>Petrolisthes</taxon>
    </lineage>
</organism>
<dbReference type="EMBL" id="JAWZYT010001242">
    <property type="protein sequence ID" value="KAK4314110.1"/>
    <property type="molecule type" value="Genomic_DNA"/>
</dbReference>
<keyword evidence="2" id="KW-1185">Reference proteome</keyword>
<protein>
    <submittedName>
        <fullName evidence="1">Uncharacterized protein</fullName>
    </submittedName>
</protein>
<reference evidence="1" key="1">
    <citation type="submission" date="2023-11" db="EMBL/GenBank/DDBJ databases">
        <title>Genome assemblies of two species of porcelain crab, Petrolisthes cinctipes and Petrolisthes manimaculis (Anomura: Porcellanidae).</title>
        <authorList>
            <person name="Angst P."/>
        </authorList>
    </citation>
    <scope>NUCLEOTIDE SEQUENCE</scope>
    <source>
        <strain evidence="1">PB745_02</strain>
        <tissue evidence="1">Gill</tissue>
    </source>
</reference>